<evidence type="ECO:0000313" key="7">
    <source>
        <dbReference type="Proteomes" id="UP000218387"/>
    </source>
</evidence>
<feature type="transmembrane region" description="Helical" evidence="5">
    <location>
        <begin position="98"/>
        <end position="120"/>
    </location>
</feature>
<keyword evidence="2 5" id="KW-0812">Transmembrane</keyword>
<feature type="transmembrane region" description="Helical" evidence="5">
    <location>
        <begin position="69"/>
        <end position="92"/>
    </location>
</feature>
<evidence type="ECO:0000313" key="6">
    <source>
        <dbReference type="EMBL" id="QCT71399.1"/>
    </source>
</evidence>
<dbReference type="PANTHER" id="PTHR10361">
    <property type="entry name" value="SODIUM-BILE ACID COTRANSPORTER"/>
    <property type="match status" value="1"/>
</dbReference>
<feature type="transmembrane region" description="Helical" evidence="5">
    <location>
        <begin position="259"/>
        <end position="281"/>
    </location>
</feature>
<evidence type="ECO:0000256" key="3">
    <source>
        <dbReference type="ARBA" id="ARBA00022989"/>
    </source>
</evidence>
<dbReference type="GO" id="GO:0016020">
    <property type="term" value="C:membrane"/>
    <property type="evidence" value="ECO:0007669"/>
    <property type="project" value="UniProtKB-SubCell"/>
</dbReference>
<feature type="transmembrane region" description="Helical" evidence="5">
    <location>
        <begin position="39"/>
        <end position="57"/>
    </location>
</feature>
<feature type="transmembrane region" description="Helical" evidence="5">
    <location>
        <begin position="196"/>
        <end position="219"/>
    </location>
</feature>
<name>A0A4P9C7A7_EUBML</name>
<feature type="transmembrane region" description="Helical" evidence="5">
    <location>
        <begin position="166"/>
        <end position="184"/>
    </location>
</feature>
<keyword evidence="4 5" id="KW-0472">Membrane</keyword>
<proteinExistence type="predicted"/>
<dbReference type="PANTHER" id="PTHR10361:SF28">
    <property type="entry name" value="P3 PROTEIN-RELATED"/>
    <property type="match status" value="1"/>
</dbReference>
<accession>A0A4P9C7A7</accession>
<feature type="transmembrane region" description="Helical" evidence="5">
    <location>
        <begin position="14"/>
        <end position="33"/>
    </location>
</feature>
<evidence type="ECO:0000256" key="4">
    <source>
        <dbReference type="ARBA" id="ARBA00023136"/>
    </source>
</evidence>
<dbReference type="Proteomes" id="UP000218387">
    <property type="component" value="Chromosome"/>
</dbReference>
<dbReference type="KEGG" id="emt:CPZ25_008665"/>
<feature type="transmembrane region" description="Helical" evidence="5">
    <location>
        <begin position="127"/>
        <end position="146"/>
    </location>
</feature>
<dbReference type="RefSeq" id="WP_058693662.1">
    <property type="nucleotide sequence ID" value="NZ_CABJDW020000016.1"/>
</dbReference>
<dbReference type="Pfam" id="PF01758">
    <property type="entry name" value="SBF"/>
    <property type="match status" value="1"/>
</dbReference>
<feature type="transmembrane region" description="Helical" evidence="5">
    <location>
        <begin position="225"/>
        <end position="247"/>
    </location>
</feature>
<protein>
    <submittedName>
        <fullName evidence="6">Bile acid:sodium symporter family protein</fullName>
    </submittedName>
</protein>
<keyword evidence="3 5" id="KW-1133">Transmembrane helix</keyword>
<evidence type="ECO:0000256" key="1">
    <source>
        <dbReference type="ARBA" id="ARBA00004141"/>
    </source>
</evidence>
<dbReference type="EMBL" id="CP029487">
    <property type="protein sequence ID" value="QCT71399.1"/>
    <property type="molecule type" value="Genomic_DNA"/>
</dbReference>
<comment type="subcellular location">
    <subcellularLocation>
        <location evidence="1">Membrane</location>
        <topology evidence="1">Multi-pass membrane protein</topology>
    </subcellularLocation>
</comment>
<keyword evidence="7" id="KW-1185">Reference proteome</keyword>
<organism evidence="6 7">
    <name type="scientific">Eubacterium maltosivorans</name>
    <dbReference type="NCBI Taxonomy" id="2041044"/>
    <lineage>
        <taxon>Bacteria</taxon>
        <taxon>Bacillati</taxon>
        <taxon>Bacillota</taxon>
        <taxon>Clostridia</taxon>
        <taxon>Eubacteriales</taxon>
        <taxon>Eubacteriaceae</taxon>
        <taxon>Eubacterium</taxon>
    </lineage>
</organism>
<sequence length="321" mass="34946">MQYLSRFNTFIEKWMPLVTPLCLIIGVVFSAWLGRFAPLVPWLFAFMTFAGSLGSGFRDMKKIAMHPVPLIVVMLILHIVVPLTAFLVGSLIFDDPLLVTGIVLEFIVPTGIVSLVWVNIYHGNSALTLSIILIDTLAAPFLVPFSLHVLMGSAVEISVAGMMKDLVLMIAVPALLAMTLNHATRGRVKHTLSPKLAPLSKIGLILVVIINSTKVAPFFSQMTPTLLLVTLVIFLLAVSGFIWGFLASKIFREKGDGRVSMTFNSGMRNISAGAVIAGQYFPPEVMFPVMIGTLFQQILAAMAGFCLDRLAGRENIAEKVS</sequence>
<reference evidence="6 7" key="1">
    <citation type="submission" date="2018-05" db="EMBL/GenBank/DDBJ databases">
        <title>Genome comparison of Eubacterium sp.</title>
        <authorList>
            <person name="Feng Y."/>
            <person name="Sanchez-Andrea I."/>
            <person name="Stams A.J.M."/>
            <person name="De Vos W.M."/>
        </authorList>
    </citation>
    <scope>NUCLEOTIDE SEQUENCE [LARGE SCALE GENOMIC DNA]</scope>
    <source>
        <strain evidence="6 7">YI</strain>
    </source>
</reference>
<dbReference type="Gene3D" id="1.20.1530.20">
    <property type="match status" value="1"/>
</dbReference>
<dbReference type="AlphaFoldDB" id="A0A4P9C7A7"/>
<evidence type="ECO:0000256" key="2">
    <source>
        <dbReference type="ARBA" id="ARBA00022692"/>
    </source>
</evidence>
<dbReference type="InterPro" id="IPR002657">
    <property type="entry name" value="BilAc:Na_symport/Acr3"/>
</dbReference>
<feature type="transmembrane region" description="Helical" evidence="5">
    <location>
        <begin position="287"/>
        <end position="307"/>
    </location>
</feature>
<gene>
    <name evidence="6" type="ORF">CPZ25_008665</name>
</gene>
<dbReference type="InterPro" id="IPR004710">
    <property type="entry name" value="Bilac:Na_transpt"/>
</dbReference>
<dbReference type="InterPro" id="IPR038770">
    <property type="entry name" value="Na+/solute_symporter_sf"/>
</dbReference>
<evidence type="ECO:0000256" key="5">
    <source>
        <dbReference type="SAM" id="Phobius"/>
    </source>
</evidence>